<evidence type="ECO:0000256" key="19">
    <source>
        <dbReference type="ARBA" id="ARBA00023261"/>
    </source>
</evidence>
<keyword evidence="22" id="KW-0732">Signal</keyword>
<dbReference type="Pfam" id="PF00509">
    <property type="entry name" value="Hemagglutinin"/>
    <property type="match status" value="1"/>
</dbReference>
<comment type="subcellular location">
    <subcellularLocation>
        <location evidence="1 22">Host apical cell membrane</location>
        <topology evidence="1 22">Single-pass type I membrane protein</topology>
    </subcellularLocation>
    <subcellularLocation>
        <location evidence="22">Virion membrane</location>
        <topology evidence="22">Single-pass type I membrane protein</topology>
    </subcellularLocation>
    <text evidence="22">Targeted to the apical plasma membrane in epithelial polarized cells through a signal present in the transmembrane domain. Associated with glycosphingolipid- and cholesterol-enriched detergent-resistant lipid rafts.</text>
</comment>
<evidence type="ECO:0000256" key="4">
    <source>
        <dbReference type="ARBA" id="ARBA00022510"/>
    </source>
</evidence>
<keyword evidence="13 22" id="KW-0261">Viral envelope protein</keyword>
<evidence type="ECO:0000256" key="10">
    <source>
        <dbReference type="ARBA" id="ARBA00022804"/>
    </source>
</evidence>
<evidence type="ECO:0000256" key="13">
    <source>
        <dbReference type="ARBA" id="ARBA00022879"/>
    </source>
</evidence>
<dbReference type="PRINTS" id="PR00329">
    <property type="entry name" value="HEMAGGLUTN12"/>
</dbReference>
<evidence type="ECO:0000256" key="5">
    <source>
        <dbReference type="ARBA" id="ARBA00022511"/>
    </source>
</evidence>
<name>A0A023LN79_9INFA</name>
<evidence type="ECO:0000256" key="3">
    <source>
        <dbReference type="ARBA" id="ARBA00022506"/>
    </source>
</evidence>
<dbReference type="GO" id="GO:0019062">
    <property type="term" value="P:virion attachment to host cell"/>
    <property type="evidence" value="ECO:0007669"/>
    <property type="project" value="UniProtKB-KW"/>
</dbReference>
<keyword evidence="22" id="KW-1133">Transmembrane helix</keyword>
<evidence type="ECO:0000256" key="24">
    <source>
        <dbReference type="SAM" id="Coils"/>
    </source>
</evidence>
<dbReference type="Gene3D" id="2.10.77.10">
    <property type="entry name" value="Hemagglutinin Chain A, Domain 2"/>
    <property type="match status" value="1"/>
</dbReference>
<evidence type="ECO:0000256" key="9">
    <source>
        <dbReference type="ARBA" id="ARBA00022595"/>
    </source>
</evidence>
<dbReference type="GO" id="GO:0019064">
    <property type="term" value="P:fusion of virus membrane with host plasma membrane"/>
    <property type="evidence" value="ECO:0007669"/>
    <property type="project" value="InterPro"/>
</dbReference>
<gene>
    <name evidence="22 25" type="primary">HA</name>
</gene>
<evidence type="ECO:0000256" key="1">
    <source>
        <dbReference type="ARBA" id="ARBA00004310"/>
    </source>
</evidence>
<evidence type="ECO:0000256" key="17">
    <source>
        <dbReference type="ARBA" id="ARBA00023157"/>
    </source>
</evidence>
<dbReference type="Proteomes" id="UP000129465">
    <property type="component" value="Genome"/>
</dbReference>
<keyword evidence="8 22" id="KW-0945">Host-virus interaction</keyword>
<comment type="PTM">
    <text evidence="22">In natural infection, inactive HA is matured into HA1 and HA2 outside the cell by one or more trypsin-like, arginine-specific endoprotease secreted by the bronchial epithelial cells. One identified protease that may be involved in this process is secreted in lungs by club cells.</text>
</comment>
<keyword evidence="20 22" id="KW-0449">Lipoprotein</keyword>
<evidence type="ECO:0000256" key="22">
    <source>
        <dbReference type="HAMAP-Rule" id="MF_04072"/>
    </source>
</evidence>
<feature type="coiled-coil region" evidence="24">
    <location>
        <begin position="378"/>
        <end position="416"/>
    </location>
</feature>
<dbReference type="GO" id="GO:0020002">
    <property type="term" value="C:host cell plasma membrane"/>
    <property type="evidence" value="ECO:0007669"/>
    <property type="project" value="UniProtKB-SubCell"/>
</dbReference>
<dbReference type="InterPro" id="IPR013828">
    <property type="entry name" value="Hemagglutn_HA1_a/b_dom_sf"/>
</dbReference>
<dbReference type="EMBL" id="CY178270">
    <property type="protein sequence ID" value="AHN00046.1"/>
    <property type="molecule type" value="Viral_cRNA"/>
</dbReference>
<keyword evidence="3 22" id="KW-1168">Fusion of virus membrane with host membrane</keyword>
<comment type="subunit">
    <text evidence="22 23">Homotrimer of disulfide-linked HA1-HA2.</text>
</comment>
<keyword evidence="24" id="KW-0175">Coiled coil</keyword>
<dbReference type="PRINTS" id="PR00330">
    <property type="entry name" value="HEMAGGLUTN1"/>
</dbReference>
<keyword evidence="22" id="KW-0812">Transmembrane</keyword>
<dbReference type="GO" id="GO:0016020">
    <property type="term" value="C:membrane"/>
    <property type="evidence" value="ECO:0007669"/>
    <property type="project" value="UniProtKB-UniRule"/>
</dbReference>
<dbReference type="GO" id="GO:0019031">
    <property type="term" value="C:viral envelope"/>
    <property type="evidence" value="ECO:0007669"/>
    <property type="project" value="UniProtKB-UniRule"/>
</dbReference>
<keyword evidence="9 22" id="KW-1162">Viral penetration into host cytoplasm</keyword>
<feature type="disulfide bond" evidence="22">
    <location>
        <begin position="291"/>
        <end position="315"/>
    </location>
</feature>
<keyword evidence="4 22" id="KW-1170">Fusion of virus membrane with host endosomal membrane</keyword>
<keyword evidence="10 22" id="KW-1161">Viral attachment to host cell</keyword>
<dbReference type="GO" id="GO:0046789">
    <property type="term" value="F:host cell surface receptor binding"/>
    <property type="evidence" value="ECO:0007669"/>
    <property type="project" value="UniProtKB-UniRule"/>
</dbReference>
<evidence type="ECO:0000256" key="12">
    <source>
        <dbReference type="ARBA" id="ARBA00022870"/>
    </source>
</evidence>
<dbReference type="InterPro" id="IPR000149">
    <property type="entry name" value="Hemagglutn_influenz_A"/>
</dbReference>
<feature type="lipid moiety-binding region" description="S-palmitoyl cysteine; by host" evidence="22">
    <location>
        <position position="560"/>
    </location>
</feature>
<evidence type="ECO:0000256" key="16">
    <source>
        <dbReference type="ARBA" id="ARBA00023139"/>
    </source>
</evidence>
<keyword evidence="15 22" id="KW-0472">Membrane</keyword>
<keyword evidence="19 22" id="KW-1167">Clathrin- and caveolin-independent endocytosis of virus by host</keyword>
<feature type="disulfide bond" evidence="22">
    <location>
        <begin position="71"/>
        <end position="83"/>
    </location>
</feature>
<accession>A0A023LN79</accession>
<keyword evidence="12 22" id="KW-1043">Host membrane</keyword>
<evidence type="ECO:0000256" key="21">
    <source>
        <dbReference type="ARBA" id="ARBA00023296"/>
    </source>
</evidence>
<evidence type="ECO:0000256" key="23">
    <source>
        <dbReference type="RuleBase" id="RU003324"/>
    </source>
</evidence>
<keyword evidence="16 22" id="KW-0564">Palmitate</keyword>
<dbReference type="Gene3D" id="3.90.20.10">
    <property type="match status" value="1"/>
</dbReference>
<comment type="function">
    <text evidence="22">Binds to sialic acid-containing receptors on the cell surface, bringing about the attachment of the virus particle to the cell. This attachment induces virion internalization either through clathrin-dependent endocytosis or through clathrin- and caveolin-independent pathway. Plays a major role in the determination of host range restriction and virulence. Class I viral fusion protein. Responsible for penetration of the virus into the cell cytoplasm by mediating the fusion of the membrane of the endocytosed virus particle with the endosomal membrane. Low pH in endosomes induces an irreversible conformational change in HA2, releasing the fusion hydrophobic peptide. Several trimers are required to form a competent fusion pore.</text>
</comment>
<feature type="transmembrane region" description="Helical" evidence="22">
    <location>
        <begin position="525"/>
        <end position="550"/>
    </location>
</feature>
<dbReference type="SUPFAM" id="SSF58064">
    <property type="entry name" value="Influenza hemagglutinin (stalk)"/>
    <property type="match status" value="1"/>
</dbReference>
<dbReference type="GO" id="GO:0055036">
    <property type="term" value="C:virion membrane"/>
    <property type="evidence" value="ECO:0007669"/>
    <property type="project" value="UniProtKB-SubCell"/>
</dbReference>
<evidence type="ECO:0000256" key="15">
    <source>
        <dbReference type="ARBA" id="ARBA00023136"/>
    </source>
</evidence>
<evidence type="ECO:0000256" key="6">
    <source>
        <dbReference type="ARBA" id="ARBA00022546"/>
    </source>
</evidence>
<comment type="function">
    <text evidence="23">Binds to sialic acid-containing receptors on the cell surface, bringing about the attachment of the virus particle to the cell. This attachment induces virion internalization of about two third of the virus particles through clathrin-dependent endocytosis and about one third through a clathrin- and caveolin-independent pathway. Plays a major role in the determination of host range restriction and virulence. Class I viral fusion protein. Responsible for penetration of the virus into the cell cytoplasm by mediating the fusion of the membrane of the endocytosed virus particle with the endosomal membrane. Low pH in endosomes induces an irreversible conformational change in HA2, releasing the fusion hydrophobic peptide. Several trimers are required to form a competent fusion pore.</text>
</comment>
<keyword evidence="7 22" id="KW-1165">Clathrin-mediated endocytosis of virus by host</keyword>
<evidence type="ECO:0000256" key="2">
    <source>
        <dbReference type="ARBA" id="ARBA00006321"/>
    </source>
</evidence>
<comment type="similarity">
    <text evidence="2 22 23">Belongs to the influenza viruses hemagglutinin family.</text>
</comment>
<evidence type="ECO:0000256" key="8">
    <source>
        <dbReference type="ARBA" id="ARBA00022581"/>
    </source>
</evidence>
<dbReference type="InterPro" id="IPR008980">
    <property type="entry name" value="Capsid_hemagglutn"/>
</dbReference>
<feature type="disulfide bond" evidence="22">
    <location>
        <begin position="484"/>
        <end position="488"/>
    </location>
</feature>
<protein>
    <recommendedName>
        <fullName evidence="22">Hemagglutinin</fullName>
    </recommendedName>
    <component>
        <recommendedName>
            <fullName evidence="22">Hemagglutinin HA1 chain</fullName>
        </recommendedName>
    </component>
    <component>
        <recommendedName>
            <fullName evidence="22">Hemagglutinin HA2 chain</fullName>
        </recommendedName>
    </component>
</protein>
<evidence type="ECO:0000256" key="20">
    <source>
        <dbReference type="ARBA" id="ARBA00023288"/>
    </source>
</evidence>
<keyword evidence="11 22" id="KW-0946">Virion</keyword>
<feature type="lipid moiety-binding region" description="S-palmitoyl cysteine; by host" evidence="22">
    <location>
        <position position="557"/>
    </location>
</feature>
<keyword evidence="21 22" id="KW-1160">Virus entry into host cell</keyword>
<comment type="PTM">
    <text evidence="22">Palmitoylated.</text>
</comment>
<dbReference type="Gene3D" id="3.90.209.20">
    <property type="match status" value="1"/>
</dbReference>
<sequence length="561" mass="62070">MYKIVLVLALLGAVNGLDKICLGHHAVPNGTIVKTLTNEKEEVTNATETVESKTLDRLCMKGRNYKDLGNCNPIGMVIGTPACDLHLTGTWDTLIERDNSIAYCYPGATVNEEALRQKIMESGGIDKISTGFTYGSSINSAGTTKACMRNGGNSFYAELKWLVSKSKGQNFPQTTNTYRNTDSAEHLIVWGIHHPSSTQEKNDLYGAQSLSISVGSSTYQNNFVPVVGARPQVNGQSGRIDFHWTVVQPGDNITFSHNGGLIAPSRVSKLKGRGLGIQSGSLVDNDCESKCFWKGGSINTKLPFQNLSPRTVGQCPKYVNKRSLLLATGMRNVPEVVQGRGLFGAIAGFIENGWEGMVDGWYGFRHQNAQGTGQAADYKSTQAAIDQITGKLNRLIEKTNTEFESIESEFSEIEHQIGNVINWTKDSITDIWTYQAELLVAMENQHTIDMADSEMLNLYERVRKQLRQNAEEDGKGCFEIYHKCDDSCMESIRNNTYDHTQYREEALLNRLSINPVKLSSGYKDVILWFSFGASCFVLLAAIMGLVFFCLKNGNMRCTICI</sequence>
<dbReference type="InterPro" id="IPR001364">
    <property type="entry name" value="Hemagglutn_influenz_A/B"/>
</dbReference>
<evidence type="ECO:0000313" key="26">
    <source>
        <dbReference type="Proteomes" id="UP000129465"/>
    </source>
</evidence>
<feature type="site" description="Cleavage; by host" evidence="22">
    <location>
        <begin position="340"/>
        <end position="341"/>
    </location>
</feature>
<comment type="caution">
    <text evidence="22">Lacks conserved residue(s) required for the propagation of feature annotation.</text>
</comment>
<dbReference type="SUPFAM" id="SSF49818">
    <property type="entry name" value="Viral protein domain"/>
    <property type="match status" value="1"/>
</dbReference>
<dbReference type="GO" id="GO:0046761">
    <property type="term" value="P:viral budding from plasma membrane"/>
    <property type="evidence" value="ECO:0007669"/>
    <property type="project" value="UniProtKB-UniRule"/>
</dbReference>
<proteinExistence type="inferred from homology"/>
<reference evidence="25 26" key="1">
    <citation type="submission" date="2014-03" db="EMBL/GenBank/DDBJ databases">
        <authorList>
            <consortium name="The NIAID Influenza Genome Sequencing Consortium"/>
        </authorList>
    </citation>
    <scope>NUCLEOTIDE SEQUENCE [LARGE SCALE GENOMIC DNA]</scope>
    <source>
        <strain evidence="25">A/mallard/Wisconsin/42/1981</strain>
    </source>
</reference>
<keyword evidence="17 22" id="KW-1015">Disulfide bond</keyword>
<dbReference type="HAMAP" id="MF_04072">
    <property type="entry name" value="INFV_HEMA"/>
    <property type="match status" value="1"/>
</dbReference>
<keyword evidence="5 22" id="KW-1032">Host cell membrane</keyword>
<keyword evidence="18 22" id="KW-0325">Glycoprotein</keyword>
<dbReference type="GO" id="GO:0039654">
    <property type="term" value="P:fusion of virus membrane with host endosome membrane"/>
    <property type="evidence" value="ECO:0007669"/>
    <property type="project" value="UniProtKB-UniRule"/>
</dbReference>
<dbReference type="GO" id="GO:0075512">
    <property type="term" value="P:clathrin-dependent endocytosis of virus by host cell"/>
    <property type="evidence" value="ECO:0007669"/>
    <property type="project" value="UniProtKB-UniRule"/>
</dbReference>
<evidence type="ECO:0000313" key="25">
    <source>
        <dbReference type="EMBL" id="AHN00046.1"/>
    </source>
</evidence>
<organism evidence="25 26">
    <name type="scientific">Influenza A virus</name>
    <name type="common">A/mallard/Wisconsin/42/1981(H10N7)</name>
    <dbReference type="NCBI Taxonomy" id="1445082"/>
    <lineage>
        <taxon>Viruses</taxon>
        <taxon>Riboviria</taxon>
        <taxon>Orthornavirae</taxon>
        <taxon>Negarnaviricota</taxon>
        <taxon>Polyploviricotina</taxon>
        <taxon>Insthoviricetes</taxon>
        <taxon>Articulavirales</taxon>
        <taxon>Orthomyxoviridae</taxon>
        <taxon>Alphainfluenzavirus</taxon>
        <taxon>Alphainfluenzavirus influenzae</taxon>
        <taxon>Influenza A virus</taxon>
    </lineage>
</organism>
<evidence type="ECO:0000256" key="14">
    <source>
        <dbReference type="ARBA" id="ARBA00022890"/>
    </source>
</evidence>
<evidence type="ECO:0000256" key="7">
    <source>
        <dbReference type="ARBA" id="ARBA00022570"/>
    </source>
</evidence>
<keyword evidence="14 22" id="KW-1164">Virus endocytosis by host</keyword>
<evidence type="ECO:0000256" key="18">
    <source>
        <dbReference type="ARBA" id="ARBA00023180"/>
    </source>
</evidence>
<keyword evidence="6 22" id="KW-0348">Hemagglutinin</keyword>
<evidence type="ECO:0000256" key="11">
    <source>
        <dbReference type="ARBA" id="ARBA00022844"/>
    </source>
</evidence>